<dbReference type="KEGG" id="mbr:MONBRDRAFT_14321"/>
<gene>
    <name evidence="3" type="ORF">MONBRDRAFT_14321</name>
</gene>
<dbReference type="AlphaFoldDB" id="A9UR36"/>
<dbReference type="PANTHER" id="PTHR46404:SF1">
    <property type="entry name" value="DNA POLYMERASE IOTA"/>
    <property type="match status" value="1"/>
</dbReference>
<dbReference type="Pfam" id="PF00817">
    <property type="entry name" value="IMS"/>
    <property type="match status" value="1"/>
</dbReference>
<accession>A9UR36</accession>
<name>A9UR36_MONBE</name>
<proteinExistence type="predicted"/>
<dbReference type="InParanoid" id="A9UR36"/>
<dbReference type="PANTHER" id="PTHR46404">
    <property type="entry name" value="DNA POLYMERASE IOTA"/>
    <property type="match status" value="1"/>
</dbReference>
<dbReference type="OMA" id="HICAGIR"/>
<evidence type="ECO:0000313" key="3">
    <source>
        <dbReference type="EMBL" id="EDQ91850.1"/>
    </source>
</evidence>
<feature type="domain" description="UmuC" evidence="2">
    <location>
        <begin position="5"/>
        <end position="199"/>
    </location>
</feature>
<dbReference type="FunFam" id="3.40.1170.60:FF:000006">
    <property type="entry name" value="DNA polymerase iota"/>
    <property type="match status" value="1"/>
</dbReference>
<dbReference type="InterPro" id="IPR043128">
    <property type="entry name" value="Rev_trsase/Diguanyl_cyclase"/>
</dbReference>
<dbReference type="STRING" id="81824.A9UR36"/>
<dbReference type="Gene3D" id="3.40.1170.60">
    <property type="match status" value="1"/>
</dbReference>
<dbReference type="Proteomes" id="UP000001357">
    <property type="component" value="Unassembled WGS sequence"/>
</dbReference>
<evidence type="ECO:0000259" key="2">
    <source>
        <dbReference type="PROSITE" id="PS50173"/>
    </source>
</evidence>
<reference evidence="3 4" key="1">
    <citation type="journal article" date="2008" name="Nature">
        <title>The genome of the choanoflagellate Monosiga brevicollis and the origin of metazoans.</title>
        <authorList>
            <consortium name="JGI Sequencing"/>
            <person name="King N."/>
            <person name="Westbrook M.J."/>
            <person name="Young S.L."/>
            <person name="Kuo A."/>
            <person name="Abedin M."/>
            <person name="Chapman J."/>
            <person name="Fairclough S."/>
            <person name="Hellsten U."/>
            <person name="Isogai Y."/>
            <person name="Letunic I."/>
            <person name="Marr M."/>
            <person name="Pincus D."/>
            <person name="Putnam N."/>
            <person name="Rokas A."/>
            <person name="Wright K.J."/>
            <person name="Zuzow R."/>
            <person name="Dirks W."/>
            <person name="Good M."/>
            <person name="Goodstein D."/>
            <person name="Lemons D."/>
            <person name="Li W."/>
            <person name="Lyons J.B."/>
            <person name="Morris A."/>
            <person name="Nichols S."/>
            <person name="Richter D.J."/>
            <person name="Salamov A."/>
            <person name="Bork P."/>
            <person name="Lim W.A."/>
            <person name="Manning G."/>
            <person name="Miller W.T."/>
            <person name="McGinnis W."/>
            <person name="Shapiro H."/>
            <person name="Tjian R."/>
            <person name="Grigoriev I.V."/>
            <person name="Rokhsar D."/>
        </authorList>
    </citation>
    <scope>NUCLEOTIDE SEQUENCE [LARGE SCALE GENOMIC DNA]</scope>
    <source>
        <strain evidence="4">MX1 / ATCC 50154</strain>
    </source>
</reference>
<keyword evidence="1" id="KW-0472">Membrane</keyword>
<dbReference type="GO" id="GO:0006281">
    <property type="term" value="P:DNA repair"/>
    <property type="evidence" value="ECO:0007669"/>
    <property type="project" value="InterPro"/>
</dbReference>
<keyword evidence="1" id="KW-1133">Transmembrane helix</keyword>
<dbReference type="EMBL" id="CH991544">
    <property type="protein sequence ID" value="EDQ91850.1"/>
    <property type="molecule type" value="Genomic_DNA"/>
</dbReference>
<evidence type="ECO:0000256" key="1">
    <source>
        <dbReference type="SAM" id="Phobius"/>
    </source>
</evidence>
<organism evidence="3 4">
    <name type="scientific">Monosiga brevicollis</name>
    <name type="common">Choanoflagellate</name>
    <dbReference type="NCBI Taxonomy" id="81824"/>
    <lineage>
        <taxon>Eukaryota</taxon>
        <taxon>Choanoflagellata</taxon>
        <taxon>Craspedida</taxon>
        <taxon>Salpingoecidae</taxon>
        <taxon>Monosiga</taxon>
    </lineage>
</organism>
<protein>
    <recommendedName>
        <fullName evidence="2">UmuC domain-containing protein</fullName>
    </recommendedName>
</protein>
<keyword evidence="1" id="KW-0812">Transmembrane</keyword>
<keyword evidence="4" id="KW-1185">Reference proteome</keyword>
<dbReference type="Gene3D" id="3.30.70.270">
    <property type="match status" value="1"/>
</dbReference>
<feature type="transmembrane region" description="Helical" evidence="1">
    <location>
        <begin position="242"/>
        <end position="261"/>
    </location>
</feature>
<sequence length="265" mass="29758">MDRVILHFDLDCFYAQVHMVQEPELRLKPLGVQQKTIFATVNYVARARGVPKMARISEAQRICPDIVIRNGEDLTDYREASEHIFAFLQEQFPHCPVERLGLDEFFVDATTPAHALCSDGFWSPTPHFHLTASPNWCGHPAAHAAANLAQYQALRAGAQLTDWARKELKAKFGYTCSAGIAVNKLQAKMAGELHKPDDQSCLLPRAAQAVILHRGLRRVSPAPPLLASSSFTDMPLRSVDFIFSRLLIVVLFWLGLVVWRVRYLA</sequence>
<dbReference type="FunFam" id="3.30.70.270:FF:000191">
    <property type="match status" value="1"/>
</dbReference>
<dbReference type="InterPro" id="IPR001126">
    <property type="entry name" value="UmuC"/>
</dbReference>
<dbReference type="SUPFAM" id="SSF56672">
    <property type="entry name" value="DNA/RNA polymerases"/>
    <property type="match status" value="1"/>
</dbReference>
<dbReference type="GeneID" id="5888520"/>
<dbReference type="InterPro" id="IPR043502">
    <property type="entry name" value="DNA/RNA_pol_sf"/>
</dbReference>
<evidence type="ECO:0000313" key="4">
    <source>
        <dbReference type="Proteomes" id="UP000001357"/>
    </source>
</evidence>
<dbReference type="RefSeq" id="XP_001743136.1">
    <property type="nucleotide sequence ID" value="XM_001743084.1"/>
</dbReference>
<dbReference type="PROSITE" id="PS50173">
    <property type="entry name" value="UMUC"/>
    <property type="match status" value="1"/>
</dbReference>
<dbReference type="eggNOG" id="KOG2095">
    <property type="taxonomic scope" value="Eukaryota"/>
</dbReference>